<dbReference type="AlphaFoldDB" id="A0A0F9PWJ1"/>
<organism evidence="1">
    <name type="scientific">marine sediment metagenome</name>
    <dbReference type="NCBI Taxonomy" id="412755"/>
    <lineage>
        <taxon>unclassified sequences</taxon>
        <taxon>metagenomes</taxon>
        <taxon>ecological metagenomes</taxon>
    </lineage>
</organism>
<reference evidence="1" key="1">
    <citation type="journal article" date="2015" name="Nature">
        <title>Complex archaea that bridge the gap between prokaryotes and eukaryotes.</title>
        <authorList>
            <person name="Spang A."/>
            <person name="Saw J.H."/>
            <person name="Jorgensen S.L."/>
            <person name="Zaremba-Niedzwiedzka K."/>
            <person name="Martijn J."/>
            <person name="Lind A.E."/>
            <person name="van Eijk R."/>
            <person name="Schleper C."/>
            <person name="Guy L."/>
            <person name="Ettema T.J."/>
        </authorList>
    </citation>
    <scope>NUCLEOTIDE SEQUENCE</scope>
</reference>
<proteinExistence type="predicted"/>
<evidence type="ECO:0000313" key="1">
    <source>
        <dbReference type="EMBL" id="KKN34594.1"/>
    </source>
</evidence>
<dbReference type="EMBL" id="LAZR01002095">
    <property type="protein sequence ID" value="KKN34594.1"/>
    <property type="molecule type" value="Genomic_DNA"/>
</dbReference>
<gene>
    <name evidence="1" type="ORF">LCGC14_0791840</name>
</gene>
<protein>
    <submittedName>
        <fullName evidence="1">Uncharacterized protein</fullName>
    </submittedName>
</protein>
<accession>A0A0F9PWJ1</accession>
<name>A0A0F9PWJ1_9ZZZZ</name>
<sequence>METKKELIKDMREFSVSLSKFHLKKPNLSIYFEDNFDDELKELWEKMDKAILEVIWKVNKTK</sequence>
<comment type="caution">
    <text evidence="1">The sequence shown here is derived from an EMBL/GenBank/DDBJ whole genome shotgun (WGS) entry which is preliminary data.</text>
</comment>